<name>A0A1I4V1U2_9BURK</name>
<dbReference type="STRING" id="758825.SAMN02982985_05892"/>
<evidence type="ECO:0008006" key="3">
    <source>
        <dbReference type="Google" id="ProtNLM"/>
    </source>
</evidence>
<dbReference type="AlphaFoldDB" id="A0A1I4V1U2"/>
<dbReference type="RefSeq" id="WP_139236826.1">
    <property type="nucleotide sequence ID" value="NZ_FOTW01000060.1"/>
</dbReference>
<keyword evidence="2" id="KW-1185">Reference proteome</keyword>
<dbReference type="Proteomes" id="UP000199470">
    <property type="component" value="Unassembled WGS sequence"/>
</dbReference>
<evidence type="ECO:0000313" key="1">
    <source>
        <dbReference type="EMBL" id="SFM94980.1"/>
    </source>
</evidence>
<proteinExistence type="predicted"/>
<accession>A0A1I4V1U2</accession>
<dbReference type="EMBL" id="FOTW01000060">
    <property type="protein sequence ID" value="SFM94980.1"/>
    <property type="molecule type" value="Genomic_DNA"/>
</dbReference>
<evidence type="ECO:0000313" key="2">
    <source>
        <dbReference type="Proteomes" id="UP000199470"/>
    </source>
</evidence>
<protein>
    <recommendedName>
        <fullName evidence="3">Immunity protein 49</fullName>
    </recommendedName>
</protein>
<reference evidence="1 2" key="1">
    <citation type="submission" date="2016-10" db="EMBL/GenBank/DDBJ databases">
        <authorList>
            <person name="de Groot N.N."/>
        </authorList>
    </citation>
    <scope>NUCLEOTIDE SEQUENCE [LARGE SCALE GENOMIC DNA]</scope>
    <source>
        <strain evidence="1 2">ATCC 43154</strain>
    </source>
</reference>
<organism evidence="1 2">
    <name type="scientific">Rugamonas rubra</name>
    <dbReference type="NCBI Taxonomy" id="758825"/>
    <lineage>
        <taxon>Bacteria</taxon>
        <taxon>Pseudomonadati</taxon>
        <taxon>Pseudomonadota</taxon>
        <taxon>Betaproteobacteria</taxon>
        <taxon>Burkholderiales</taxon>
        <taxon>Oxalobacteraceae</taxon>
        <taxon>Telluria group</taxon>
        <taxon>Rugamonas</taxon>
    </lineage>
</organism>
<sequence>MIFNPIRIRESVNEVGIKRLLETEFDAQRPMGNVAIMQLNEIIRLYLVGMREQVSPLLSKRIDWISFAIEKNEDFGESGNFHQQSLRWALAIGIWMRDRVNAADVWGAARDFNAAALFDKNVFSKSELSTDRLDDYMALCCQSEQYEAGVIEYEKYSTKKNISLKRTLKPRDFGYVICLHELCGQFDKGDILNAGRKMLKANLENNWLSYGQYLVAATWLKIVYWSETCNILPGEIILKAYEDMPNVPRPTFV</sequence>
<dbReference type="OrthoDB" id="6717211at2"/>
<gene>
    <name evidence="1" type="ORF">SAMN02982985_05892</name>
</gene>